<comment type="subcellular location">
    <subcellularLocation>
        <location evidence="1">Membrane</location>
        <topology evidence="1">Multi-pass membrane protein</topology>
    </subcellularLocation>
</comment>
<evidence type="ECO:0000256" key="6">
    <source>
        <dbReference type="ARBA" id="ARBA00022989"/>
    </source>
</evidence>
<keyword evidence="8" id="KW-0568">Pathogenesis-related protein</keyword>
<feature type="transmembrane region" description="Helical" evidence="9">
    <location>
        <begin position="45"/>
        <end position="63"/>
    </location>
</feature>
<sequence>MEHMMKEGRSLAETPTYSVASVVTVLVFVCFLVERAIYRFGKRCLFVLRDLCLWLLNILTLVVKKDKKKGTFYFSGEDERRVNVAGAYITALVTKREMDIRNLCKLFSFQQ</sequence>
<evidence type="ECO:0000256" key="1">
    <source>
        <dbReference type="ARBA" id="ARBA00004141"/>
    </source>
</evidence>
<protein>
    <submittedName>
        <fullName evidence="10">Uncharacterized protein</fullName>
    </submittedName>
</protein>
<reference evidence="10 11" key="1">
    <citation type="journal article" date="2020" name="BMC Genomics">
        <title>Intraspecific diversification of the crop wild relative Brassica cretica Lam. using demographic model selection.</title>
        <authorList>
            <person name="Kioukis A."/>
            <person name="Michalopoulou V.A."/>
            <person name="Briers L."/>
            <person name="Pirintsos S."/>
            <person name="Studholme D.J."/>
            <person name="Pavlidis P."/>
            <person name="Sarris P.F."/>
        </authorList>
    </citation>
    <scope>NUCLEOTIDE SEQUENCE [LARGE SCALE GENOMIC DNA]</scope>
    <source>
        <strain evidence="11">cv. PFS-1207/04</strain>
    </source>
</reference>
<keyword evidence="5" id="KW-0112">Calmodulin-binding</keyword>
<evidence type="ECO:0000256" key="3">
    <source>
        <dbReference type="ARBA" id="ARBA00022692"/>
    </source>
</evidence>
<gene>
    <name evidence="10" type="ORF">DY000_02057915</name>
</gene>
<keyword evidence="11" id="KW-1185">Reference proteome</keyword>
<dbReference type="Proteomes" id="UP000266723">
    <property type="component" value="Unassembled WGS sequence"/>
</dbReference>
<evidence type="ECO:0000256" key="4">
    <source>
        <dbReference type="ARBA" id="ARBA00022821"/>
    </source>
</evidence>
<comment type="similarity">
    <text evidence="2">Belongs to the MLO family.</text>
</comment>
<evidence type="ECO:0000256" key="5">
    <source>
        <dbReference type="ARBA" id="ARBA00022860"/>
    </source>
</evidence>
<evidence type="ECO:0000313" key="11">
    <source>
        <dbReference type="Proteomes" id="UP000266723"/>
    </source>
</evidence>
<evidence type="ECO:0000256" key="9">
    <source>
        <dbReference type="SAM" id="Phobius"/>
    </source>
</evidence>
<keyword evidence="4" id="KW-0611">Plant defense</keyword>
<keyword evidence="3 9" id="KW-0812">Transmembrane</keyword>
<accession>A0ABQ7ADR7</accession>
<feature type="transmembrane region" description="Helical" evidence="9">
    <location>
        <begin position="15"/>
        <end position="33"/>
    </location>
</feature>
<evidence type="ECO:0000256" key="7">
    <source>
        <dbReference type="ARBA" id="ARBA00023136"/>
    </source>
</evidence>
<dbReference type="EMBL" id="QGKV02002055">
    <property type="protein sequence ID" value="KAF3495780.1"/>
    <property type="molecule type" value="Genomic_DNA"/>
</dbReference>
<keyword evidence="6 9" id="KW-1133">Transmembrane helix</keyword>
<dbReference type="Pfam" id="PF03094">
    <property type="entry name" value="Mlo"/>
    <property type="match status" value="1"/>
</dbReference>
<organism evidence="10 11">
    <name type="scientific">Brassica cretica</name>
    <name type="common">Mustard</name>
    <dbReference type="NCBI Taxonomy" id="69181"/>
    <lineage>
        <taxon>Eukaryota</taxon>
        <taxon>Viridiplantae</taxon>
        <taxon>Streptophyta</taxon>
        <taxon>Embryophyta</taxon>
        <taxon>Tracheophyta</taxon>
        <taxon>Spermatophyta</taxon>
        <taxon>Magnoliopsida</taxon>
        <taxon>eudicotyledons</taxon>
        <taxon>Gunneridae</taxon>
        <taxon>Pentapetalae</taxon>
        <taxon>rosids</taxon>
        <taxon>malvids</taxon>
        <taxon>Brassicales</taxon>
        <taxon>Brassicaceae</taxon>
        <taxon>Brassiceae</taxon>
        <taxon>Brassica</taxon>
    </lineage>
</organism>
<evidence type="ECO:0000256" key="2">
    <source>
        <dbReference type="ARBA" id="ARBA00006574"/>
    </source>
</evidence>
<name>A0ABQ7ADR7_BRACR</name>
<evidence type="ECO:0000256" key="8">
    <source>
        <dbReference type="ARBA" id="ARBA00023265"/>
    </source>
</evidence>
<evidence type="ECO:0000313" key="10">
    <source>
        <dbReference type="EMBL" id="KAF3495780.1"/>
    </source>
</evidence>
<proteinExistence type="inferred from homology"/>
<keyword evidence="7 9" id="KW-0472">Membrane</keyword>
<dbReference type="InterPro" id="IPR004326">
    <property type="entry name" value="Mlo"/>
</dbReference>
<comment type="caution">
    <text evidence="10">The sequence shown here is derived from an EMBL/GenBank/DDBJ whole genome shotgun (WGS) entry which is preliminary data.</text>
</comment>